<keyword evidence="3" id="KW-1185">Reference proteome</keyword>
<evidence type="ECO:0000313" key="2">
    <source>
        <dbReference type="EMBL" id="CUH70288.1"/>
    </source>
</evidence>
<dbReference type="NCBIfam" id="TIGR03292">
    <property type="entry name" value="PhnH_redo"/>
    <property type="match status" value="1"/>
</dbReference>
<dbReference type="Pfam" id="PF05845">
    <property type="entry name" value="PhnH"/>
    <property type="match status" value="1"/>
</dbReference>
<proteinExistence type="predicted"/>
<reference evidence="2 4" key="1">
    <citation type="submission" date="2015-09" db="EMBL/GenBank/DDBJ databases">
        <authorList>
            <consortium name="Swine Surveillance"/>
        </authorList>
    </citation>
    <scope>NUCLEOTIDE SEQUENCE [LARGE SCALE GENOMIC DNA]</scope>
    <source>
        <strain evidence="2 4">5120</strain>
    </source>
</reference>
<evidence type="ECO:0000313" key="1">
    <source>
        <dbReference type="EMBL" id="CUH62455.1"/>
    </source>
</evidence>
<dbReference type="OrthoDB" id="7947094at2"/>
<dbReference type="Proteomes" id="UP000051887">
    <property type="component" value="Unassembled WGS sequence"/>
</dbReference>
<keyword evidence="2" id="KW-0808">Transferase</keyword>
<gene>
    <name evidence="2" type="primary">phnH_1</name>
    <name evidence="1" type="ORF">TL5118_00030</name>
    <name evidence="2" type="ORF">TL5120_00061</name>
</gene>
<evidence type="ECO:0000313" key="4">
    <source>
        <dbReference type="Proteomes" id="UP000051887"/>
    </source>
</evidence>
<name>A0A0P1F434_9RHOB</name>
<dbReference type="GO" id="GO:0061693">
    <property type="term" value="F:alpha-D-ribose 1-methylphosphonate 5-triphosphate synthase activity"/>
    <property type="evidence" value="ECO:0007669"/>
    <property type="project" value="UniProtKB-EC"/>
</dbReference>
<dbReference type="InterPro" id="IPR038058">
    <property type="entry name" value="PhnH-like_sp"/>
</dbReference>
<dbReference type="EMBL" id="CYSB01000004">
    <property type="protein sequence ID" value="CUH62455.1"/>
    <property type="molecule type" value="Genomic_DNA"/>
</dbReference>
<dbReference type="EC" id="2.7.8.37" evidence="2"/>
<dbReference type="GO" id="GO:0019634">
    <property type="term" value="P:organic phosphonate metabolic process"/>
    <property type="evidence" value="ECO:0007669"/>
    <property type="project" value="InterPro"/>
</dbReference>
<reference evidence="1 3" key="2">
    <citation type="submission" date="2015-09" db="EMBL/GenBank/DDBJ databases">
        <authorList>
            <person name="Rodrigo-Torres L."/>
            <person name="Arahal D.R."/>
        </authorList>
    </citation>
    <scope>NUCLEOTIDE SEQUENCE [LARGE SCALE GENOMIC DNA]</scope>
    <source>
        <strain evidence="1 3">CECT 5118</strain>
    </source>
</reference>
<dbReference type="RefSeq" id="WP_058241644.1">
    <property type="nucleotide sequence ID" value="NZ_CYSB01000004.1"/>
</dbReference>
<dbReference type="EMBL" id="CYSC01000003">
    <property type="protein sequence ID" value="CUH70288.1"/>
    <property type="molecule type" value="Genomic_DNA"/>
</dbReference>
<evidence type="ECO:0000313" key="3">
    <source>
        <dbReference type="Proteomes" id="UP000051086"/>
    </source>
</evidence>
<dbReference type="AlphaFoldDB" id="A0A0P1F434"/>
<dbReference type="InterPro" id="IPR008772">
    <property type="entry name" value="Phosphonate_metab_PhnH"/>
</dbReference>
<protein>
    <submittedName>
        <fullName evidence="2">Alpha-D-ribose 1-methylphosphonate 5-triphosphate synthase subunit PhnH</fullName>
        <ecNumber evidence="2">2.7.8.37</ecNumber>
    </submittedName>
</protein>
<sequence>MTAIPIPSEAERRSNQAFDALLTALSRPGSIQRLPQPGEASIIEALLDRECRVFCADPLLMPIVLATGAIVADLPAADHVFAGALQDLDVVNGLDLGSHLYPDDGATLVVRAVLGQGPKLRLTGPGIETTVEVTVGSLPEGFWDLRRQRIRYPMGFDLFLVDGDWVLGMPRSTQVEVL</sequence>
<dbReference type="Gene3D" id="3.40.50.11310">
    <property type="entry name" value="Bacterial phosphonate metabolism protein PhnH"/>
    <property type="match status" value="1"/>
</dbReference>
<dbReference type="Proteomes" id="UP000051086">
    <property type="component" value="Unassembled WGS sequence"/>
</dbReference>
<dbReference type="SUPFAM" id="SSF159709">
    <property type="entry name" value="PhnH-like"/>
    <property type="match status" value="1"/>
</dbReference>
<accession>A0A0P1F434</accession>
<organism evidence="2 4">
    <name type="scientific">Thalassovita autumnalis</name>
    <dbReference type="NCBI Taxonomy" id="2072972"/>
    <lineage>
        <taxon>Bacteria</taxon>
        <taxon>Pseudomonadati</taxon>
        <taxon>Pseudomonadota</taxon>
        <taxon>Alphaproteobacteria</taxon>
        <taxon>Rhodobacterales</taxon>
        <taxon>Roseobacteraceae</taxon>
        <taxon>Thalassovita</taxon>
    </lineage>
</organism>